<dbReference type="PANTHER" id="PTHR43796">
    <property type="entry name" value="CARBOXYNORSPERMIDINE SYNTHASE"/>
    <property type="match status" value="1"/>
</dbReference>
<dbReference type="InterPro" id="IPR036291">
    <property type="entry name" value="NAD(P)-bd_dom_sf"/>
</dbReference>
<dbReference type="EMBL" id="CP101751">
    <property type="protein sequence ID" value="UUC47278.1"/>
    <property type="molecule type" value="Genomic_DNA"/>
</dbReference>
<accession>A0ABY5IWS6</accession>
<sequence>MKDNIVVIGGYGAVGGVISRNLAHYFPGKVIVAGRSWDKAEQLAKKLEHKVLPYQLDISDPENIVLPANTSLVIMCIDQDNARFVAQCIERGIHYIDITANQKLITEIELLDDKAKKNEVSVILSVGLAPGITNLLVQQGINQLPESISASISMVLGLGEKHGDAAYRWTFDNIHSSYILMQNDKPVTVKSFSIPEKTTLLGNRRFYSFNFSDQHTLSKTTQLKQVVTRMAFDSEWITRGMAILRKTGLTRLFRFKMIQNSLIPIFKKLGIGSDVFGVKAEVVNSKGMRYSCSLTGYGEGKVTAYCAIETALYLNDNPALFGVKHSHQIIKNIPDFLQRLKKYDETLQISID</sequence>
<dbReference type="Gene3D" id="3.40.50.720">
    <property type="entry name" value="NAD(P)-binding Rossmann-like Domain"/>
    <property type="match status" value="1"/>
</dbReference>
<evidence type="ECO:0000259" key="1">
    <source>
        <dbReference type="Pfam" id="PF03435"/>
    </source>
</evidence>
<dbReference type="Pfam" id="PF03435">
    <property type="entry name" value="Sacchrp_dh_NADP"/>
    <property type="match status" value="1"/>
</dbReference>
<feature type="domain" description="Saccharopine dehydrogenase NADP binding" evidence="1">
    <location>
        <begin position="5"/>
        <end position="122"/>
    </location>
</feature>
<dbReference type="SUPFAM" id="SSF51735">
    <property type="entry name" value="NAD(P)-binding Rossmann-fold domains"/>
    <property type="match status" value="1"/>
</dbReference>
<protein>
    <submittedName>
        <fullName evidence="2">Saccharopine dehydrogenase NADP-binding domain-containing protein</fullName>
    </submittedName>
</protein>
<dbReference type="InterPro" id="IPR005097">
    <property type="entry name" value="Sacchrp_dh_NADP-bd"/>
</dbReference>
<name>A0ABY5IWS6_9FLAO</name>
<proteinExistence type="predicted"/>
<evidence type="ECO:0000313" key="2">
    <source>
        <dbReference type="EMBL" id="UUC47278.1"/>
    </source>
</evidence>
<evidence type="ECO:0000313" key="3">
    <source>
        <dbReference type="Proteomes" id="UP001059844"/>
    </source>
</evidence>
<dbReference type="Proteomes" id="UP001059844">
    <property type="component" value="Chromosome"/>
</dbReference>
<dbReference type="RefSeq" id="WP_256552910.1">
    <property type="nucleotide sequence ID" value="NZ_CP101751.1"/>
</dbReference>
<dbReference type="Gene3D" id="3.30.360.10">
    <property type="entry name" value="Dihydrodipicolinate Reductase, domain 2"/>
    <property type="match status" value="1"/>
</dbReference>
<reference evidence="2" key="1">
    <citation type="submission" date="2022-07" db="EMBL/GenBank/DDBJ databases">
        <title>Isolation, identification, and degradation of a PFOSA degrading strain from sewage treatment plant.</title>
        <authorList>
            <person name="Zhang L."/>
            <person name="Huo Y."/>
        </authorList>
    </citation>
    <scope>NUCLEOTIDE SEQUENCE</scope>
    <source>
        <strain evidence="2">C1</strain>
    </source>
</reference>
<organism evidence="2 3">
    <name type="scientific">Flavobacterium cerinum</name>
    <dbReference type="NCBI Taxonomy" id="2502784"/>
    <lineage>
        <taxon>Bacteria</taxon>
        <taxon>Pseudomonadati</taxon>
        <taxon>Bacteroidota</taxon>
        <taxon>Flavobacteriia</taxon>
        <taxon>Flavobacteriales</taxon>
        <taxon>Flavobacteriaceae</taxon>
        <taxon>Flavobacterium</taxon>
    </lineage>
</organism>
<gene>
    <name evidence="2" type="ORF">NOX80_08775</name>
</gene>
<dbReference type="PANTHER" id="PTHR43796:SF2">
    <property type="entry name" value="CARBOXYNORSPERMIDINE SYNTHASE"/>
    <property type="match status" value="1"/>
</dbReference>
<keyword evidence="3" id="KW-1185">Reference proteome</keyword>